<accession>A0A5B0RES1</accession>
<proteinExistence type="predicted"/>
<organism evidence="2 4">
    <name type="scientific">Puccinia graminis f. sp. tritici</name>
    <dbReference type="NCBI Taxonomy" id="56615"/>
    <lineage>
        <taxon>Eukaryota</taxon>
        <taxon>Fungi</taxon>
        <taxon>Dikarya</taxon>
        <taxon>Basidiomycota</taxon>
        <taxon>Pucciniomycotina</taxon>
        <taxon>Pucciniomycetes</taxon>
        <taxon>Pucciniales</taxon>
        <taxon>Pucciniaceae</taxon>
        <taxon>Puccinia</taxon>
    </lineage>
</organism>
<comment type="caution">
    <text evidence="2">The sequence shown here is derived from an EMBL/GenBank/DDBJ whole genome shotgun (WGS) entry which is preliminary data.</text>
</comment>
<reference evidence="2 4" key="1">
    <citation type="submission" date="2019-05" db="EMBL/GenBank/DDBJ databases">
        <title>Emergence of the Ug99 lineage of the wheat stem rust pathogen through somatic hybridization.</title>
        <authorList>
            <person name="Li F."/>
            <person name="Upadhyaya N.M."/>
            <person name="Sperschneider J."/>
            <person name="Matny O."/>
            <person name="Nguyen-Phuc H."/>
            <person name="Mago R."/>
            <person name="Raley C."/>
            <person name="Miller M.E."/>
            <person name="Silverstein K.A.T."/>
            <person name="Henningsen E."/>
            <person name="Hirsch C.D."/>
            <person name="Visser B."/>
            <person name="Pretorius Z.A."/>
            <person name="Steffenson B.J."/>
            <person name="Schwessinger B."/>
            <person name="Dodds P.N."/>
            <person name="Figueroa M."/>
        </authorList>
    </citation>
    <scope>NUCLEOTIDE SEQUENCE [LARGE SCALE GENOMIC DNA]</scope>
    <source>
        <strain evidence="2 4">Ug99</strain>
    </source>
</reference>
<gene>
    <name evidence="2" type="ORF">PGTUg99_020611</name>
    <name evidence="3" type="ORF">PGTUg99_031313</name>
</gene>
<dbReference type="AlphaFoldDB" id="A0A5B0RES1"/>
<sequence>MGNCLRMSLKGNPDSSGSDMKGMRGFGGHLQLNRSLSKNSPVQKVFRMQEGPGYIWEYLRDEMIQVLLLGSTMNDH</sequence>
<evidence type="ECO:0000313" key="2">
    <source>
        <dbReference type="EMBL" id="KAA1123405.1"/>
    </source>
</evidence>
<dbReference type="EMBL" id="VDEP01000071">
    <property type="protein sequence ID" value="KAA1133683.1"/>
    <property type="molecule type" value="Genomic_DNA"/>
</dbReference>
<protein>
    <submittedName>
        <fullName evidence="2">Uncharacterized protein</fullName>
    </submittedName>
</protein>
<evidence type="ECO:0000256" key="1">
    <source>
        <dbReference type="SAM" id="MobiDB-lite"/>
    </source>
</evidence>
<name>A0A5B0RES1_PUCGR</name>
<dbReference type="EMBL" id="VDEP01000209">
    <property type="protein sequence ID" value="KAA1123405.1"/>
    <property type="molecule type" value="Genomic_DNA"/>
</dbReference>
<dbReference type="Proteomes" id="UP000325313">
    <property type="component" value="Unassembled WGS sequence"/>
</dbReference>
<evidence type="ECO:0000313" key="4">
    <source>
        <dbReference type="Proteomes" id="UP000325313"/>
    </source>
</evidence>
<feature type="region of interest" description="Disordered" evidence="1">
    <location>
        <begin position="1"/>
        <end position="24"/>
    </location>
</feature>
<evidence type="ECO:0000313" key="3">
    <source>
        <dbReference type="EMBL" id="KAA1133683.1"/>
    </source>
</evidence>